<dbReference type="RefSeq" id="WP_142581685.1">
    <property type="nucleotide sequence ID" value="NZ_CABFPH010000005.1"/>
</dbReference>
<organism evidence="4 5">
    <name type="scientific">Methylobacterium symbioticum</name>
    <dbReference type="NCBI Taxonomy" id="2584084"/>
    <lineage>
        <taxon>Bacteria</taxon>
        <taxon>Pseudomonadati</taxon>
        <taxon>Pseudomonadota</taxon>
        <taxon>Alphaproteobacteria</taxon>
        <taxon>Hyphomicrobiales</taxon>
        <taxon>Methylobacteriaceae</taxon>
        <taxon>Methylobacterium</taxon>
    </lineage>
</organism>
<evidence type="ECO:0000256" key="2">
    <source>
        <dbReference type="ARBA" id="ARBA00023235"/>
    </source>
</evidence>
<keyword evidence="5" id="KW-1185">Reference proteome</keyword>
<dbReference type="Gene3D" id="3.30.70.260">
    <property type="match status" value="1"/>
</dbReference>
<comment type="similarity">
    <text evidence="3">Belongs to the ribose 5-phosphate isomerase family.</text>
</comment>
<comment type="pathway">
    <text evidence="3">Carbohydrate degradation; pentose phosphate pathway; D-ribose 5-phosphate from D-ribulose 5-phosphate (non-oxidative stage): step 1/1.</text>
</comment>
<feature type="binding site" evidence="3">
    <location>
        <position position="128"/>
    </location>
    <ligand>
        <name>substrate</name>
    </ligand>
</feature>
<dbReference type="NCBIfam" id="TIGR00021">
    <property type="entry name" value="rpiA"/>
    <property type="match status" value="1"/>
</dbReference>
<feature type="binding site" evidence="3">
    <location>
        <begin position="33"/>
        <end position="36"/>
    </location>
    <ligand>
        <name>substrate</name>
    </ligand>
</feature>
<feature type="binding site" evidence="3">
    <location>
        <begin position="101"/>
        <end position="104"/>
    </location>
    <ligand>
        <name>substrate</name>
    </ligand>
</feature>
<name>A0A509E7J8_9HYPH</name>
<dbReference type="InterPro" id="IPR050262">
    <property type="entry name" value="Ribose-5P_isomerase"/>
</dbReference>
<dbReference type="CDD" id="cd01398">
    <property type="entry name" value="RPI_A"/>
    <property type="match status" value="1"/>
</dbReference>
<dbReference type="InterPro" id="IPR004788">
    <property type="entry name" value="Ribose5P_isomerase_type_A"/>
</dbReference>
<comment type="catalytic activity">
    <reaction evidence="1 3">
        <text>aldehydo-D-ribose 5-phosphate = D-ribulose 5-phosphate</text>
        <dbReference type="Rhea" id="RHEA:14657"/>
        <dbReference type="ChEBI" id="CHEBI:58121"/>
        <dbReference type="ChEBI" id="CHEBI:58273"/>
        <dbReference type="EC" id="5.3.1.6"/>
    </reaction>
</comment>
<evidence type="ECO:0000256" key="1">
    <source>
        <dbReference type="ARBA" id="ARBA00001713"/>
    </source>
</evidence>
<dbReference type="NCBIfam" id="NF001924">
    <property type="entry name" value="PRK00702.1"/>
    <property type="match status" value="1"/>
</dbReference>
<dbReference type="SUPFAM" id="SSF75445">
    <property type="entry name" value="D-ribose-5-phosphate isomerase (RpiA), lid domain"/>
    <property type="match status" value="1"/>
</dbReference>
<dbReference type="InterPro" id="IPR020672">
    <property type="entry name" value="Ribose5P_isomerase_typA_subgr"/>
</dbReference>
<comment type="function">
    <text evidence="3">Catalyzes the reversible conversion of ribose-5-phosphate to ribulose 5-phosphate.</text>
</comment>
<protein>
    <recommendedName>
        <fullName evidence="3">Ribose-5-phosphate isomerase A</fullName>
        <ecNumber evidence="3">5.3.1.6</ecNumber>
    </recommendedName>
    <alternativeName>
        <fullName evidence="3">Phosphoriboisomerase A</fullName>
        <shortName evidence="3">PRI</shortName>
    </alternativeName>
</protein>
<dbReference type="AlphaFoldDB" id="A0A509E7J8"/>
<gene>
    <name evidence="3 4" type="primary">rpiA</name>
    <name evidence="4" type="ORF">MET9862_00654</name>
</gene>
<dbReference type="EC" id="5.3.1.6" evidence="3"/>
<dbReference type="GO" id="GO:0004751">
    <property type="term" value="F:ribose-5-phosphate isomerase activity"/>
    <property type="evidence" value="ECO:0007669"/>
    <property type="project" value="UniProtKB-UniRule"/>
</dbReference>
<comment type="subunit">
    <text evidence="3">Homodimer.</text>
</comment>
<dbReference type="InterPro" id="IPR037171">
    <property type="entry name" value="NagB/RpiA_transferase-like"/>
</dbReference>
<dbReference type="OrthoDB" id="5870696at2"/>
<reference evidence="4 5" key="1">
    <citation type="submission" date="2019-06" db="EMBL/GenBank/DDBJ databases">
        <authorList>
            <person name="Rodrigo-Torres L."/>
            <person name="Arahal R. D."/>
            <person name="Lucena T."/>
        </authorList>
    </citation>
    <scope>NUCLEOTIDE SEQUENCE [LARGE SCALE GENOMIC DNA]</scope>
    <source>
        <strain evidence="4 5">SB0023/3</strain>
    </source>
</reference>
<dbReference type="GO" id="GO:0009052">
    <property type="term" value="P:pentose-phosphate shunt, non-oxidative branch"/>
    <property type="evidence" value="ECO:0007669"/>
    <property type="project" value="UniProtKB-UniRule"/>
</dbReference>
<dbReference type="UniPathway" id="UPA00115">
    <property type="reaction ID" value="UER00412"/>
</dbReference>
<dbReference type="HAMAP" id="MF_00170">
    <property type="entry name" value="Rib_5P_isom_A"/>
    <property type="match status" value="1"/>
</dbReference>
<proteinExistence type="inferred from homology"/>
<dbReference type="PANTHER" id="PTHR43748">
    <property type="entry name" value="RIBOSE-5-PHOSPHATE ISOMERASE 3, CHLOROPLASTIC-RELATED"/>
    <property type="match status" value="1"/>
</dbReference>
<feature type="binding site" evidence="3">
    <location>
        <begin position="88"/>
        <end position="91"/>
    </location>
    <ligand>
        <name>substrate</name>
    </ligand>
</feature>
<dbReference type="Proteomes" id="UP000410984">
    <property type="component" value="Unassembled WGS sequence"/>
</dbReference>
<keyword evidence="2 3" id="KW-0413">Isomerase</keyword>
<dbReference type="Pfam" id="PF06026">
    <property type="entry name" value="Rib_5-P_isom_A"/>
    <property type="match status" value="1"/>
</dbReference>
<dbReference type="EMBL" id="CABFPH010000005">
    <property type="protein sequence ID" value="VUD70092.1"/>
    <property type="molecule type" value="Genomic_DNA"/>
</dbReference>
<evidence type="ECO:0000256" key="3">
    <source>
        <dbReference type="HAMAP-Rule" id="MF_00170"/>
    </source>
</evidence>
<accession>A0A509E7J8</accession>
<dbReference type="FunFam" id="3.40.50.1360:FF:000001">
    <property type="entry name" value="Ribose-5-phosphate isomerase A"/>
    <property type="match status" value="1"/>
</dbReference>
<feature type="active site" description="Proton acceptor" evidence="3">
    <location>
        <position position="110"/>
    </location>
</feature>
<dbReference type="PANTHER" id="PTHR43748:SF3">
    <property type="entry name" value="RIBOSE-5-PHOSPHATE ISOMERASE 3, CHLOROPLASTIC-RELATED"/>
    <property type="match status" value="1"/>
</dbReference>
<evidence type="ECO:0000313" key="4">
    <source>
        <dbReference type="EMBL" id="VUD70092.1"/>
    </source>
</evidence>
<evidence type="ECO:0000313" key="5">
    <source>
        <dbReference type="Proteomes" id="UP000410984"/>
    </source>
</evidence>
<sequence length="242" mass="24290">MSATDTSGPDLRRAAAARALDLVKPGMRLGLGTGSTAASFVTLLGERVRAGLDVVGVPTSEATRVQAEREGIRLATLDEMPQLDLTIDGADEVDDALRLIKGGGAALLREKIVACASRRMVVIADAAKRVETLGAFPLPIEVNAFGLAATQLAIAAAIGKAGCTGGIRLRVGADGAPVVTDGGHRIVDAHLARIPDPEALPAALGAVPGVVEPGLFLGIASAAILAAARDGAAHVPVLGALG</sequence>
<dbReference type="Gene3D" id="3.40.50.1360">
    <property type="match status" value="1"/>
</dbReference>
<dbReference type="SUPFAM" id="SSF100950">
    <property type="entry name" value="NagB/RpiA/CoA transferase-like"/>
    <property type="match status" value="1"/>
</dbReference>